<feature type="compositionally biased region" description="Basic and acidic residues" evidence="1">
    <location>
        <begin position="159"/>
        <end position="168"/>
    </location>
</feature>
<evidence type="ECO:0000313" key="2">
    <source>
        <dbReference type="EMBL" id="DAZ94499.1"/>
    </source>
</evidence>
<evidence type="ECO:0000256" key="1">
    <source>
        <dbReference type="SAM" id="MobiDB-lite"/>
    </source>
</evidence>
<dbReference type="EMBL" id="DAKRPA010000247">
    <property type="protein sequence ID" value="DAZ94499.1"/>
    <property type="molecule type" value="Genomic_DNA"/>
</dbReference>
<feature type="compositionally biased region" description="Pro residues" evidence="1">
    <location>
        <begin position="149"/>
        <end position="158"/>
    </location>
</feature>
<reference evidence="2" key="2">
    <citation type="journal article" date="2023" name="Microbiol Resour">
        <title>Decontamination and Annotation of the Draft Genome Sequence of the Oomycete Lagenidium giganteum ARSEF 373.</title>
        <authorList>
            <person name="Morgan W.R."/>
            <person name="Tartar A."/>
        </authorList>
    </citation>
    <scope>NUCLEOTIDE SEQUENCE</scope>
    <source>
        <strain evidence="2">ARSEF 373</strain>
    </source>
</reference>
<sequence length="615" mass="67578">MVLNLRSASFGHHLGHGHGSAAQSHGPLKKSPRSNGRVDSDHERDVAGNPIAGSSGGTTASAKSKFSFDLSFFKKKKSAPHVFTASGRSRSNSNASKGFRPPPILTRRNDSSKPPAVRFCQSPGGRGNVQLAIPVTPTKKRINDSDSLPPTPSTPSPERPARDARTRSTEECLRLTVVLRESFDLLRASTIDEFLSCRPRDLVPDIEHVCQPTNTSMTRARAYMYHLIQSRAFEIRTTKWAPYFLQLVRQARASRRLTAAQALSVRWVIVAFVLHEVDARTRKKQAHERQLHKKMTEYRVALQCISGVTVLKYGRKGKPHWTQLAVDNGHTLRWTSKLLSVSATSKGKKQIPLASIVAIRDGPTTDVLARALHKGTLALADAKCALSLVTPTRTFDLRAKNAAEREWLHRSLSFLVQLAREHEKQVAQQVELAIMKRIEAAVVWKHGRKGRPHKTKLFINRFGEISWQGRSNDSLQLDEITAITSGHSTPVFARSLTNGLASQATANRCFSLVTPARTLDIETDSEQLRDWFVVAFGYLRDKVQEKTAALKRDKAEKQLKLLQELCGGIGITASHGTVPPPSHGSGYHNGSVTLPLSSKATAACAAAAIAATMAS</sequence>
<evidence type="ECO:0000313" key="3">
    <source>
        <dbReference type="Proteomes" id="UP001146120"/>
    </source>
</evidence>
<feature type="region of interest" description="Disordered" evidence="1">
    <location>
        <begin position="79"/>
        <end position="168"/>
    </location>
</feature>
<proteinExistence type="predicted"/>
<feature type="compositionally biased region" description="Low complexity" evidence="1">
    <location>
        <begin position="85"/>
        <end position="98"/>
    </location>
</feature>
<keyword evidence="3" id="KW-1185">Reference proteome</keyword>
<dbReference type="AlphaFoldDB" id="A0AAV2YPF6"/>
<gene>
    <name evidence="2" type="ORF">N0F65_011852</name>
</gene>
<feature type="region of interest" description="Disordered" evidence="1">
    <location>
        <begin position="13"/>
        <end position="60"/>
    </location>
</feature>
<comment type="caution">
    <text evidence="2">The sequence shown here is derived from an EMBL/GenBank/DDBJ whole genome shotgun (WGS) entry which is preliminary data.</text>
</comment>
<protein>
    <submittedName>
        <fullName evidence="2">Uncharacterized protein</fullName>
    </submittedName>
</protein>
<dbReference type="Proteomes" id="UP001146120">
    <property type="component" value="Unassembled WGS sequence"/>
</dbReference>
<dbReference type="Gene3D" id="2.30.29.30">
    <property type="entry name" value="Pleckstrin-homology domain (PH domain)/Phosphotyrosine-binding domain (PTB)"/>
    <property type="match status" value="2"/>
</dbReference>
<dbReference type="SUPFAM" id="SSF50729">
    <property type="entry name" value="PH domain-like"/>
    <property type="match status" value="2"/>
</dbReference>
<dbReference type="InterPro" id="IPR011993">
    <property type="entry name" value="PH-like_dom_sf"/>
</dbReference>
<name>A0AAV2YPF6_9STRA</name>
<organism evidence="2 3">
    <name type="scientific">Lagenidium giganteum</name>
    <dbReference type="NCBI Taxonomy" id="4803"/>
    <lineage>
        <taxon>Eukaryota</taxon>
        <taxon>Sar</taxon>
        <taxon>Stramenopiles</taxon>
        <taxon>Oomycota</taxon>
        <taxon>Peronosporomycetes</taxon>
        <taxon>Pythiales</taxon>
        <taxon>Pythiaceae</taxon>
    </lineage>
</organism>
<reference evidence="2" key="1">
    <citation type="submission" date="2022-11" db="EMBL/GenBank/DDBJ databases">
        <authorList>
            <person name="Morgan W.R."/>
            <person name="Tartar A."/>
        </authorList>
    </citation>
    <scope>NUCLEOTIDE SEQUENCE</scope>
    <source>
        <strain evidence="2">ARSEF 373</strain>
    </source>
</reference>
<accession>A0AAV2YPF6</accession>
<feature type="compositionally biased region" description="Basic and acidic residues" evidence="1">
    <location>
        <begin position="36"/>
        <end position="46"/>
    </location>
</feature>